<comment type="cofactor">
    <cofactor evidence="5">
        <name>a divalent metal cation</name>
        <dbReference type="ChEBI" id="CHEBI:60240"/>
    </cofactor>
    <text evidence="5">Binds 1 divalent metal cation per subunit.</text>
</comment>
<feature type="binding site" evidence="5">
    <location>
        <position position="144"/>
    </location>
    <ligand>
        <name>Zn(2+)</name>
        <dbReference type="ChEBI" id="CHEBI:29105"/>
    </ligand>
</feature>
<proteinExistence type="inferred from homology"/>
<feature type="binding site" evidence="5">
    <location>
        <position position="237"/>
    </location>
    <ligand>
        <name>Zn(2+)</name>
        <dbReference type="ChEBI" id="CHEBI:29105"/>
    </ligand>
</feature>
<accession>A0AAD4KJ47</accession>
<keyword evidence="2 3" id="KW-0378">Hydrolase</keyword>
<evidence type="ECO:0000256" key="4">
    <source>
        <dbReference type="PIRSR" id="PIRSR038994-1"/>
    </source>
</evidence>
<dbReference type="GeneID" id="70246929"/>
<dbReference type="AlphaFoldDB" id="A0AAD4KJ47"/>
<evidence type="ECO:0000313" key="6">
    <source>
        <dbReference type="EMBL" id="KAH8693571.1"/>
    </source>
</evidence>
<dbReference type="InterPro" id="IPR003764">
    <property type="entry name" value="GlcNAc_6-P_deAcase"/>
</dbReference>
<evidence type="ECO:0000256" key="5">
    <source>
        <dbReference type="PIRSR" id="PIRSR038994-3"/>
    </source>
</evidence>
<organism evidence="6 7">
    <name type="scientific">Talaromyces proteolyticus</name>
    <dbReference type="NCBI Taxonomy" id="1131652"/>
    <lineage>
        <taxon>Eukaryota</taxon>
        <taxon>Fungi</taxon>
        <taxon>Dikarya</taxon>
        <taxon>Ascomycota</taxon>
        <taxon>Pezizomycotina</taxon>
        <taxon>Eurotiomycetes</taxon>
        <taxon>Eurotiomycetidae</taxon>
        <taxon>Eurotiales</taxon>
        <taxon>Trichocomaceae</taxon>
        <taxon>Talaromyces</taxon>
        <taxon>Talaromyces sect. Bacilispori</taxon>
    </lineage>
</organism>
<sequence length="346" mass="37798">MARYTRFINGFVFRDDTLADNDEVWIDSQSGQIIDPNVHCPLAENTNIINLQGKIICPGFIDIQINGAFGFDFAGLDPNMSVIEFKQGLHATNQRLVTTGTTSYLPTMTSQFEKTYRKILPLLGPTGASRDAALGAESLGAHTEGPFFAHTKKGCHSPEAILSLGNTSPPKLLKQVYGEENLFSYVKMVTLAPEREGALDSIRELSQNGIVASIGHTAATYQEAVAGIIAGSKVITHLYNAMNSMHHREPGLFGLVACPRDKVFKDRPDMSDDGRPYYGLIADGLHVHPAAIRLAWETHPRGLILITDAVMLMGCEDGVHQWTNGQRIVKRGSLLQLEGLETIAGR</sequence>
<dbReference type="InterPro" id="IPR032466">
    <property type="entry name" value="Metal_Hydrolase"/>
</dbReference>
<evidence type="ECO:0000256" key="3">
    <source>
        <dbReference type="PIRNR" id="PIRNR038994"/>
    </source>
</evidence>
<dbReference type="GO" id="GO:0006046">
    <property type="term" value="P:N-acetylglucosamine catabolic process"/>
    <property type="evidence" value="ECO:0007669"/>
    <property type="project" value="TreeGrafter"/>
</dbReference>
<evidence type="ECO:0000256" key="2">
    <source>
        <dbReference type="ARBA" id="ARBA00022801"/>
    </source>
</evidence>
<dbReference type="EC" id="3.5.1.25" evidence="3"/>
<dbReference type="Proteomes" id="UP001201262">
    <property type="component" value="Unassembled WGS sequence"/>
</dbReference>
<comment type="caution">
    <text evidence="6">The sequence shown here is derived from an EMBL/GenBank/DDBJ whole genome shotgun (WGS) entry which is preliminary data.</text>
</comment>
<dbReference type="SUPFAM" id="SSF51556">
    <property type="entry name" value="Metallo-dependent hydrolases"/>
    <property type="match status" value="1"/>
</dbReference>
<protein>
    <recommendedName>
        <fullName evidence="3">N-acetylglucosamine-6-phosphate deacetylase</fullName>
        <ecNumber evidence="3">3.5.1.25</ecNumber>
    </recommendedName>
</protein>
<keyword evidence="7" id="KW-1185">Reference proteome</keyword>
<dbReference type="GO" id="GO:0008448">
    <property type="term" value="F:N-acetylglucosamine-6-phosphate deacetylase activity"/>
    <property type="evidence" value="ECO:0007669"/>
    <property type="project" value="UniProtKB-UniRule"/>
</dbReference>
<dbReference type="PIRSF" id="PIRSF038994">
    <property type="entry name" value="NagA"/>
    <property type="match status" value="1"/>
</dbReference>
<gene>
    <name evidence="6" type="ORF">BGW36DRAFT_383281</name>
</gene>
<feature type="active site" description="Proton donor/acceptor" evidence="4">
    <location>
        <position position="308"/>
    </location>
</feature>
<reference evidence="6" key="1">
    <citation type="submission" date="2021-12" db="EMBL/GenBank/DDBJ databases">
        <title>Convergent genome expansion in fungi linked to evolution of root-endophyte symbiosis.</title>
        <authorList>
            <consortium name="DOE Joint Genome Institute"/>
            <person name="Ke Y.-H."/>
            <person name="Bonito G."/>
            <person name="Liao H.-L."/>
            <person name="Looney B."/>
            <person name="Rojas-Flechas A."/>
            <person name="Nash J."/>
            <person name="Hameed K."/>
            <person name="Schadt C."/>
            <person name="Martin F."/>
            <person name="Crous P.W."/>
            <person name="Miettinen O."/>
            <person name="Magnuson J.K."/>
            <person name="Labbe J."/>
            <person name="Jacobson D."/>
            <person name="Doktycz M.J."/>
            <person name="Veneault-Fourrey C."/>
            <person name="Kuo A."/>
            <person name="Mondo S."/>
            <person name="Calhoun S."/>
            <person name="Riley R."/>
            <person name="Ohm R."/>
            <person name="LaButti K."/>
            <person name="Andreopoulos B."/>
            <person name="Pangilinan J."/>
            <person name="Nolan M."/>
            <person name="Tritt A."/>
            <person name="Clum A."/>
            <person name="Lipzen A."/>
            <person name="Daum C."/>
            <person name="Barry K."/>
            <person name="Grigoriev I.V."/>
            <person name="Vilgalys R."/>
        </authorList>
    </citation>
    <scope>NUCLEOTIDE SEQUENCE</scope>
    <source>
        <strain evidence="6">PMI_201</strain>
    </source>
</reference>
<name>A0AAD4KJ47_9EURO</name>
<feature type="binding site" evidence="5">
    <location>
        <position position="216"/>
    </location>
    <ligand>
        <name>Zn(2+)</name>
        <dbReference type="ChEBI" id="CHEBI:29105"/>
    </ligand>
</feature>
<dbReference type="EMBL" id="JAJTJA010000009">
    <property type="protein sequence ID" value="KAH8693571.1"/>
    <property type="molecule type" value="Genomic_DNA"/>
</dbReference>
<dbReference type="Gene3D" id="3.20.20.140">
    <property type="entry name" value="Metal-dependent hydrolases"/>
    <property type="match status" value="1"/>
</dbReference>
<comment type="similarity">
    <text evidence="3">Belongs to the metallo-dependent hydrolases superfamily. NagA family.</text>
</comment>
<keyword evidence="3" id="KW-0119">Carbohydrate metabolism</keyword>
<dbReference type="PANTHER" id="PTHR11113">
    <property type="entry name" value="N-ACETYLGLUCOSAMINE-6-PHOSPHATE DEACETYLASE"/>
    <property type="match status" value="1"/>
</dbReference>
<dbReference type="PANTHER" id="PTHR11113:SF14">
    <property type="entry name" value="N-ACETYLGLUCOSAMINE-6-PHOSPHATE DEACETYLASE"/>
    <property type="match status" value="1"/>
</dbReference>
<comment type="catalytic activity">
    <reaction evidence="3">
        <text>N-acetyl-D-glucosamine 6-phosphate + H2O = D-glucosamine 6-phosphate + acetate</text>
        <dbReference type="Rhea" id="RHEA:22936"/>
        <dbReference type="ChEBI" id="CHEBI:15377"/>
        <dbReference type="ChEBI" id="CHEBI:30089"/>
        <dbReference type="ChEBI" id="CHEBI:57513"/>
        <dbReference type="ChEBI" id="CHEBI:58725"/>
        <dbReference type="EC" id="3.5.1.25"/>
    </reaction>
</comment>
<dbReference type="RefSeq" id="XP_046069241.1">
    <property type="nucleotide sequence ID" value="XM_046216642.1"/>
</dbReference>
<dbReference type="GO" id="GO:0046872">
    <property type="term" value="F:metal ion binding"/>
    <property type="evidence" value="ECO:0007669"/>
    <property type="project" value="UniProtKB-KW"/>
</dbReference>
<keyword evidence="1 5" id="KW-0479">Metal-binding</keyword>
<evidence type="ECO:0000313" key="7">
    <source>
        <dbReference type="Proteomes" id="UP001201262"/>
    </source>
</evidence>
<evidence type="ECO:0000256" key="1">
    <source>
        <dbReference type="ARBA" id="ARBA00022723"/>
    </source>
</evidence>